<dbReference type="Pfam" id="PF17766">
    <property type="entry name" value="fn3_6"/>
    <property type="match status" value="1"/>
</dbReference>
<dbReference type="GO" id="GO:0004252">
    <property type="term" value="F:serine-type endopeptidase activity"/>
    <property type="evidence" value="ECO:0007669"/>
    <property type="project" value="UniProtKB-UniRule"/>
</dbReference>
<dbReference type="FunFam" id="3.40.50.200:FF:000006">
    <property type="entry name" value="Subtilisin-like protease SBT1.5"/>
    <property type="match status" value="1"/>
</dbReference>
<dbReference type="InterPro" id="IPR041469">
    <property type="entry name" value="Subtilisin-like_FN3"/>
</dbReference>
<evidence type="ECO:0000259" key="11">
    <source>
        <dbReference type="Pfam" id="PF17766"/>
    </source>
</evidence>
<feature type="active site" description="Charge relay system" evidence="6 7">
    <location>
        <position position="600"/>
    </location>
</feature>
<reference evidence="12 13" key="2">
    <citation type="submission" date="2020-07" db="EMBL/GenBank/DDBJ databases">
        <title>Genome assembly of wild tea tree DASZ reveals pedigree and selection history of tea varieties.</title>
        <authorList>
            <person name="Zhang W."/>
        </authorList>
    </citation>
    <scope>NUCLEOTIDE SEQUENCE [LARGE SCALE GENOMIC DNA]</scope>
    <source>
        <strain evidence="13">cv. G240</strain>
        <tissue evidence="12">Leaf</tissue>
    </source>
</reference>
<evidence type="ECO:0000259" key="10">
    <source>
        <dbReference type="Pfam" id="PF05922"/>
    </source>
</evidence>
<protein>
    <recommendedName>
        <fullName evidence="14">Subtilisin-like protease SBT5.6</fullName>
    </recommendedName>
</protein>
<dbReference type="FunFam" id="3.50.30.30:FF:000005">
    <property type="entry name" value="subtilisin-like protease SBT1.5"/>
    <property type="match status" value="1"/>
</dbReference>
<dbReference type="Pfam" id="PF02225">
    <property type="entry name" value="PA"/>
    <property type="match status" value="1"/>
</dbReference>
<evidence type="ECO:0008006" key="14">
    <source>
        <dbReference type="Google" id="ProtNLM"/>
    </source>
</evidence>
<dbReference type="InterPro" id="IPR010259">
    <property type="entry name" value="S8pro/Inhibitor_I9"/>
</dbReference>
<keyword evidence="13" id="KW-1185">Reference proteome</keyword>
<gene>
    <name evidence="12" type="ORF">HYC85_018645</name>
</gene>
<reference evidence="13" key="1">
    <citation type="journal article" date="2020" name="Nat. Commun.">
        <title>Genome assembly of wild tea tree DASZ reveals pedigree and selection history of tea varieties.</title>
        <authorList>
            <person name="Zhang W."/>
            <person name="Zhang Y."/>
            <person name="Qiu H."/>
            <person name="Guo Y."/>
            <person name="Wan H."/>
            <person name="Zhang X."/>
            <person name="Scossa F."/>
            <person name="Alseekh S."/>
            <person name="Zhang Q."/>
            <person name="Wang P."/>
            <person name="Xu L."/>
            <person name="Schmidt M.H."/>
            <person name="Jia X."/>
            <person name="Li D."/>
            <person name="Zhu A."/>
            <person name="Guo F."/>
            <person name="Chen W."/>
            <person name="Ni D."/>
            <person name="Usadel B."/>
            <person name="Fernie A.R."/>
            <person name="Wen W."/>
        </authorList>
    </citation>
    <scope>NUCLEOTIDE SEQUENCE [LARGE SCALE GENOMIC DNA]</scope>
    <source>
        <strain evidence="13">cv. G240</strain>
    </source>
</reference>
<evidence type="ECO:0000259" key="9">
    <source>
        <dbReference type="Pfam" id="PF02225"/>
    </source>
</evidence>
<evidence type="ECO:0000256" key="3">
    <source>
        <dbReference type="ARBA" id="ARBA00022729"/>
    </source>
</evidence>
<dbReference type="InterPro" id="IPR015500">
    <property type="entry name" value="Peptidase_S8_subtilisin-rel"/>
</dbReference>
<proteinExistence type="inferred from homology"/>
<comment type="caution">
    <text evidence="12">The sequence shown here is derived from an EMBL/GenBank/DDBJ whole genome shotgun (WGS) entry which is preliminary data.</text>
</comment>
<dbReference type="Pfam" id="PF05922">
    <property type="entry name" value="Inhibitor_I9"/>
    <property type="match status" value="1"/>
</dbReference>
<comment type="similarity">
    <text evidence="1 7">Belongs to the peptidase S8 family.</text>
</comment>
<dbReference type="FunFam" id="3.30.70.80:FF:000002">
    <property type="entry name" value="Subtilisin-like protease SBT5.3"/>
    <property type="match status" value="1"/>
</dbReference>
<feature type="active site" description="Charge relay system" evidence="6 7">
    <location>
        <position position="255"/>
    </location>
</feature>
<dbReference type="PROSITE" id="PS51892">
    <property type="entry name" value="SUBTILASE"/>
    <property type="match status" value="1"/>
</dbReference>
<dbReference type="Pfam" id="PF00082">
    <property type="entry name" value="Peptidase_S8"/>
    <property type="match status" value="1"/>
</dbReference>
<evidence type="ECO:0000256" key="4">
    <source>
        <dbReference type="ARBA" id="ARBA00022801"/>
    </source>
</evidence>
<dbReference type="InterPro" id="IPR037045">
    <property type="entry name" value="S8pro/Inhibitor_I9_sf"/>
</dbReference>
<evidence type="ECO:0000313" key="13">
    <source>
        <dbReference type="Proteomes" id="UP000593564"/>
    </source>
</evidence>
<evidence type="ECO:0000313" key="12">
    <source>
        <dbReference type="EMBL" id="KAF5944568.1"/>
    </source>
</evidence>
<keyword evidence="5 7" id="KW-0720">Serine protease</keyword>
<dbReference type="Proteomes" id="UP000593564">
    <property type="component" value="Unassembled WGS sequence"/>
</dbReference>
<evidence type="ECO:0000256" key="6">
    <source>
        <dbReference type="PIRSR" id="PIRSR615500-1"/>
    </source>
</evidence>
<keyword evidence="3" id="KW-0732">Signal</keyword>
<feature type="domain" description="PA" evidence="9">
    <location>
        <begin position="447"/>
        <end position="512"/>
    </location>
</feature>
<feature type="domain" description="Peptidase S8/S53" evidence="8">
    <location>
        <begin position="173"/>
        <end position="659"/>
    </location>
</feature>
<feature type="domain" description="Inhibitor I9" evidence="10">
    <location>
        <begin position="59"/>
        <end position="137"/>
    </location>
</feature>
<dbReference type="InterPro" id="IPR036852">
    <property type="entry name" value="Peptidase_S8/S53_dom_sf"/>
</dbReference>
<dbReference type="InterPro" id="IPR003137">
    <property type="entry name" value="PA_domain"/>
</dbReference>
<sequence length="812" mass="87726">MHPIFLYIHLMILYIPPMILHIMPSSTMKIAPVFSLLHLLLLLLLLLLPLLASCVEQQVYIVYFGQHSGEKTLNEIEANHHSYLISVKKSEEEAKASLVYSYKNSINGFAAVLAPDEASKLSELEEVVSVIRSLPRKYSLQTTRSWEFVGLEEGEQLHNFVKKDDLLFKSRYGQGVIVGLLDSGVWPESKSFSDKGMGPIPKSWKGICQSDQAFNSSHCNKKLIGARYYLKGYEKYYGSLNTSLDYRSPRDRDGHGTHTASTVGGRRVKNVSALGGFARGTASGGAPLVHLAIYKACWAIPGQEKVDGNTCFAEDMLAAIDDAIADGVNVLSISIVTDEPTFYTHDGIAIGALHAIKKEIVVACSAGNNGPAQSTLSNPAPWIITVGASSVDRAFIAPLVLGNGREFEGQTVTPYKLKERMYPLAYAAQVVAPNVPKNYIAGQCLPNSLSPKKAKGKIVLCLRGNGTRIGKGMEVKRAGGVGFILGNVPATGAEVVVDAHVLPATAVDSDTAIKILKYINSSIRPTAYINSARTVLHRQPAPFMAAFTSRGPNTITPNILKPDITAPGLNILAAWSEASSPTKLSSDHRVVKYNILSGTSMSCPHVGAAAALLKAIHPTWSSAAIRSALITSAGLRNNMKELITDETGNPANSFQYGSGHLRPTKAADPGLVYDATYSDYLLFLCSNGVKNLDPSFKCPKESPSTNNLNYPSLAISKLNGTVTVKRTVTNVGGGKSVYFSRVKPPMGFSVKVSPSILFFKHVGQKKSFTIRVKAENEAEIEGSMGKNEYSFGWYTWTDGVHIVRSPMAVSLA</sequence>
<feature type="domain" description="Subtilisin-like protease fibronectin type-III" evidence="11">
    <location>
        <begin position="707"/>
        <end position="809"/>
    </location>
</feature>
<dbReference type="Gene3D" id="3.50.30.30">
    <property type="match status" value="1"/>
</dbReference>
<feature type="active site" description="Charge relay system" evidence="6 7">
    <location>
        <position position="182"/>
    </location>
</feature>
<evidence type="ECO:0000256" key="5">
    <source>
        <dbReference type="ARBA" id="ARBA00022825"/>
    </source>
</evidence>
<dbReference type="AlphaFoldDB" id="A0A7J7GYR1"/>
<evidence type="ECO:0000256" key="2">
    <source>
        <dbReference type="ARBA" id="ARBA00022670"/>
    </source>
</evidence>
<evidence type="ECO:0000259" key="8">
    <source>
        <dbReference type="Pfam" id="PF00082"/>
    </source>
</evidence>
<dbReference type="Gene3D" id="3.40.50.200">
    <property type="entry name" value="Peptidase S8/S53 domain"/>
    <property type="match status" value="1"/>
</dbReference>
<organism evidence="12 13">
    <name type="scientific">Camellia sinensis</name>
    <name type="common">Tea plant</name>
    <name type="synonym">Thea sinensis</name>
    <dbReference type="NCBI Taxonomy" id="4442"/>
    <lineage>
        <taxon>Eukaryota</taxon>
        <taxon>Viridiplantae</taxon>
        <taxon>Streptophyta</taxon>
        <taxon>Embryophyta</taxon>
        <taxon>Tracheophyta</taxon>
        <taxon>Spermatophyta</taxon>
        <taxon>Magnoliopsida</taxon>
        <taxon>eudicotyledons</taxon>
        <taxon>Gunneridae</taxon>
        <taxon>Pentapetalae</taxon>
        <taxon>asterids</taxon>
        <taxon>Ericales</taxon>
        <taxon>Theaceae</taxon>
        <taxon>Camellia</taxon>
    </lineage>
</organism>
<evidence type="ECO:0000256" key="7">
    <source>
        <dbReference type="PROSITE-ProRule" id="PRU01240"/>
    </source>
</evidence>
<dbReference type="EMBL" id="JACBKZ010000008">
    <property type="protein sequence ID" value="KAF5944568.1"/>
    <property type="molecule type" value="Genomic_DNA"/>
</dbReference>
<dbReference type="PRINTS" id="PR00723">
    <property type="entry name" value="SUBTILISIN"/>
</dbReference>
<dbReference type="GO" id="GO:0006508">
    <property type="term" value="P:proteolysis"/>
    <property type="evidence" value="ECO:0007669"/>
    <property type="project" value="UniProtKB-KW"/>
</dbReference>
<dbReference type="CDD" id="cd04852">
    <property type="entry name" value="Peptidases_S8_3"/>
    <property type="match status" value="1"/>
</dbReference>
<keyword evidence="2 7" id="KW-0645">Protease</keyword>
<dbReference type="InterPro" id="IPR045051">
    <property type="entry name" value="SBT"/>
</dbReference>
<dbReference type="Gene3D" id="3.30.70.80">
    <property type="entry name" value="Peptidase S8 propeptide/proteinase inhibitor I9"/>
    <property type="match status" value="1"/>
</dbReference>
<evidence type="ECO:0000256" key="1">
    <source>
        <dbReference type="ARBA" id="ARBA00011073"/>
    </source>
</evidence>
<dbReference type="Gene3D" id="2.60.40.2310">
    <property type="match status" value="1"/>
</dbReference>
<dbReference type="InterPro" id="IPR034197">
    <property type="entry name" value="Peptidases_S8_3"/>
</dbReference>
<dbReference type="SUPFAM" id="SSF52743">
    <property type="entry name" value="Subtilisin-like"/>
    <property type="match status" value="1"/>
</dbReference>
<dbReference type="PANTHER" id="PTHR10795">
    <property type="entry name" value="PROPROTEIN CONVERTASE SUBTILISIN/KEXIN"/>
    <property type="match status" value="1"/>
</dbReference>
<accession>A0A7J7GYR1</accession>
<dbReference type="InterPro" id="IPR000209">
    <property type="entry name" value="Peptidase_S8/S53_dom"/>
</dbReference>
<dbReference type="CDD" id="cd02120">
    <property type="entry name" value="PA_subtilisin_like"/>
    <property type="match status" value="1"/>
</dbReference>
<keyword evidence="4 7" id="KW-0378">Hydrolase</keyword>
<name>A0A7J7GYR1_CAMSI</name>